<keyword evidence="1" id="KW-1133">Transmembrane helix</keyword>
<feature type="transmembrane region" description="Helical" evidence="1">
    <location>
        <begin position="47"/>
        <end position="71"/>
    </location>
</feature>
<sequence>MFTKEFQLMLIFLSIAIIVLLGVYAMYCRQRAKSFVNTGRVTDIQIWATKSAVTWMITFVLASVMFAEFVLSVA</sequence>
<keyword evidence="1" id="KW-0812">Transmembrane</keyword>
<dbReference type="EMBL" id="JACWMW010000001">
    <property type="protein sequence ID" value="MBD1383781.1"/>
    <property type="molecule type" value="Genomic_DNA"/>
</dbReference>
<accession>A0ABR7WZL0</accession>
<name>A0ABR7WZL0_9SPHI</name>
<organism evidence="2 3">
    <name type="scientific">Mucilaginibacter rigui</name>
    <dbReference type="NCBI Taxonomy" id="534635"/>
    <lineage>
        <taxon>Bacteria</taxon>
        <taxon>Pseudomonadati</taxon>
        <taxon>Bacteroidota</taxon>
        <taxon>Sphingobacteriia</taxon>
        <taxon>Sphingobacteriales</taxon>
        <taxon>Sphingobacteriaceae</taxon>
        <taxon>Mucilaginibacter</taxon>
    </lineage>
</organism>
<feature type="transmembrane region" description="Helical" evidence="1">
    <location>
        <begin position="6"/>
        <end position="27"/>
    </location>
</feature>
<gene>
    <name evidence="2" type="ORF">IDJ75_00705</name>
</gene>
<protein>
    <submittedName>
        <fullName evidence="2">Uncharacterized protein</fullName>
    </submittedName>
</protein>
<reference evidence="2 3" key="1">
    <citation type="submission" date="2020-09" db="EMBL/GenBank/DDBJ databases">
        <title>Novel species of Mucilaginibacter isolated from a glacier on the Tibetan Plateau.</title>
        <authorList>
            <person name="Liu Q."/>
            <person name="Xin Y.-H."/>
        </authorList>
    </citation>
    <scope>NUCLEOTIDE SEQUENCE [LARGE SCALE GENOMIC DNA]</scope>
    <source>
        <strain evidence="2 3">CGMCC 1.13878</strain>
    </source>
</reference>
<keyword evidence="1" id="KW-0472">Membrane</keyword>
<proteinExistence type="predicted"/>
<evidence type="ECO:0000313" key="2">
    <source>
        <dbReference type="EMBL" id="MBD1383781.1"/>
    </source>
</evidence>
<comment type="caution">
    <text evidence="2">The sequence shown here is derived from an EMBL/GenBank/DDBJ whole genome shotgun (WGS) entry which is preliminary data.</text>
</comment>
<keyword evidence="3" id="KW-1185">Reference proteome</keyword>
<evidence type="ECO:0000256" key="1">
    <source>
        <dbReference type="SAM" id="Phobius"/>
    </source>
</evidence>
<dbReference type="Proteomes" id="UP000618754">
    <property type="component" value="Unassembled WGS sequence"/>
</dbReference>
<evidence type="ECO:0000313" key="3">
    <source>
        <dbReference type="Proteomes" id="UP000618754"/>
    </source>
</evidence>